<dbReference type="AlphaFoldDB" id="A0A2R4T261"/>
<accession>A0A2R4T261</accession>
<feature type="transmembrane region" description="Helical" evidence="1">
    <location>
        <begin position="157"/>
        <end position="176"/>
    </location>
</feature>
<name>A0A2R4T261_9ACTN</name>
<evidence type="ECO:0000313" key="2">
    <source>
        <dbReference type="EMBL" id="AVZ73219.1"/>
    </source>
</evidence>
<dbReference type="Proteomes" id="UP000244201">
    <property type="component" value="Chromosome"/>
</dbReference>
<proteinExistence type="predicted"/>
<organism evidence="2 3">
    <name type="scientific">Streptomyces lunaelactis</name>
    <dbReference type="NCBI Taxonomy" id="1535768"/>
    <lineage>
        <taxon>Bacteria</taxon>
        <taxon>Bacillati</taxon>
        <taxon>Actinomycetota</taxon>
        <taxon>Actinomycetes</taxon>
        <taxon>Kitasatosporales</taxon>
        <taxon>Streptomycetaceae</taxon>
        <taxon>Streptomyces</taxon>
    </lineage>
</organism>
<keyword evidence="1" id="KW-0472">Membrane</keyword>
<protein>
    <submittedName>
        <fullName evidence="2">Uncharacterized protein</fullName>
    </submittedName>
</protein>
<dbReference type="KEGG" id="slk:SLUN_14520"/>
<keyword evidence="1" id="KW-1133">Transmembrane helix</keyword>
<sequence length="291" mass="31520">MMTTPEIRAALPRSAASVRGPVLRKLRGIAFPAQLVLAVCLISGVPIPGTVLLGGKLLLLVQLGAEAHVWLRLRRHGLSRREALAQLVPEPVLRFVTHELRIMASLVRWAARRRHGVNGADAVFSHGRDQAITMYGFAFACVVETVALSYLLADWPVVHAVFLVVDVYTVLFVLGVHAASVTRPHALADGALRVRQAAHVDVHVPLDQIASIRRETLFTHEKKDDELNLPIGSQTSITLALTEPVNAPKFLGAPRLVKVIRLHADDPKALHDAVTRARTAPTPVPGTPASA</sequence>
<dbReference type="OrthoDB" id="4337641at2"/>
<dbReference type="EMBL" id="CP026304">
    <property type="protein sequence ID" value="AVZ73219.1"/>
    <property type="molecule type" value="Genomic_DNA"/>
</dbReference>
<feature type="transmembrane region" description="Helical" evidence="1">
    <location>
        <begin position="132"/>
        <end position="151"/>
    </location>
</feature>
<gene>
    <name evidence="2" type="ORF">SLUN_14520</name>
</gene>
<evidence type="ECO:0000256" key="1">
    <source>
        <dbReference type="SAM" id="Phobius"/>
    </source>
</evidence>
<evidence type="ECO:0000313" key="3">
    <source>
        <dbReference type="Proteomes" id="UP000244201"/>
    </source>
</evidence>
<keyword evidence="1" id="KW-0812">Transmembrane</keyword>
<reference evidence="2 3" key="1">
    <citation type="submission" date="2018-01" db="EMBL/GenBank/DDBJ databases">
        <title>Complete genome sequence of Streptomyces lunaelactis MM109T, a Ferroverdin A producer isolated from cave moonmilk deposits.</title>
        <authorList>
            <person name="Naome A."/>
            <person name="Martinet L."/>
            <person name="Maciejewska M."/>
            <person name="Anderssen S."/>
            <person name="Adam D."/>
            <person name="Tenconi E."/>
            <person name="Deflandre B."/>
            <person name="Arguelles-Arias A."/>
            <person name="Calusinska M."/>
            <person name="Copieters W."/>
            <person name="Karim L."/>
            <person name="Hanikenne M."/>
            <person name="Baurain D."/>
            <person name="van Wezel G."/>
            <person name="Smargiasso N."/>
            <person name="de Pauw E."/>
            <person name="Delfosse P."/>
            <person name="Rigali S."/>
        </authorList>
    </citation>
    <scope>NUCLEOTIDE SEQUENCE [LARGE SCALE GENOMIC DNA]</scope>
    <source>
        <strain evidence="2 3">MM109</strain>
    </source>
</reference>
<feature type="transmembrane region" description="Helical" evidence="1">
    <location>
        <begin position="29"/>
        <end position="47"/>
    </location>
</feature>
<keyword evidence="3" id="KW-1185">Reference proteome</keyword>